<dbReference type="SUPFAM" id="SSF56399">
    <property type="entry name" value="ADP-ribosylation"/>
    <property type="match status" value="1"/>
</dbReference>
<keyword evidence="2" id="KW-1185">Reference proteome</keyword>
<proteinExistence type="predicted"/>
<organism evidence="1 2">
    <name type="scientific">Tychonema bourrellyi FEM_GT703</name>
    <dbReference type="NCBI Taxonomy" id="2040638"/>
    <lineage>
        <taxon>Bacteria</taxon>
        <taxon>Bacillati</taxon>
        <taxon>Cyanobacteriota</taxon>
        <taxon>Cyanophyceae</taxon>
        <taxon>Oscillatoriophycideae</taxon>
        <taxon>Oscillatoriales</taxon>
        <taxon>Microcoleaceae</taxon>
        <taxon>Tychonema</taxon>
    </lineage>
</organism>
<dbReference type="PANTHER" id="PTHR34129:SF1">
    <property type="entry name" value="DUF952 DOMAIN-CONTAINING PROTEIN"/>
    <property type="match status" value="1"/>
</dbReference>
<dbReference type="AlphaFoldDB" id="A0A2G4F1R7"/>
<dbReference type="RefSeq" id="WP_096828169.1">
    <property type="nucleotide sequence ID" value="NZ_NXIB02000044.1"/>
</dbReference>
<gene>
    <name evidence="1" type="ORF">CP500_009325</name>
</gene>
<dbReference type="Gene3D" id="3.20.170.20">
    <property type="entry name" value="Protein of unknown function DUF952"/>
    <property type="match status" value="1"/>
</dbReference>
<protein>
    <submittedName>
        <fullName evidence="1">DUF952 domain-containing protein</fullName>
    </submittedName>
</protein>
<dbReference type="OrthoDB" id="5638018at2"/>
<accession>A0A2G4F1R7</accession>
<sequence length="115" mass="12950">MSVIFHISKSQEWEAAKQLQSYRGDTLDSEGFIHCSTIPQITRSANKFFVGQTGLLLLWIESEKVQAEVKYEPAAGDYYPHIYGPLNVDAVLKVIEFEAGADGKFELPEELRDVV</sequence>
<comment type="caution">
    <text evidence="1">The sequence shown here is derived from an EMBL/GenBank/DDBJ whole genome shotgun (WGS) entry which is preliminary data.</text>
</comment>
<dbReference type="EMBL" id="NXIB02000044">
    <property type="protein sequence ID" value="PHX55689.1"/>
    <property type="molecule type" value="Genomic_DNA"/>
</dbReference>
<dbReference type="PANTHER" id="PTHR34129">
    <property type="entry name" value="BLR1139 PROTEIN"/>
    <property type="match status" value="1"/>
</dbReference>
<evidence type="ECO:0000313" key="1">
    <source>
        <dbReference type="EMBL" id="PHX55689.1"/>
    </source>
</evidence>
<evidence type="ECO:0000313" key="2">
    <source>
        <dbReference type="Proteomes" id="UP000226442"/>
    </source>
</evidence>
<reference evidence="1" key="1">
    <citation type="submission" date="2017-10" db="EMBL/GenBank/DDBJ databases">
        <title>Draft genome sequence of the planktic cyanobacteria Tychonema bourrellyi isolated from alpine lentic freshwater.</title>
        <authorList>
            <person name="Tett A."/>
            <person name="Armanini F."/>
            <person name="Asnicar F."/>
            <person name="Boscaini A."/>
            <person name="Pasolli E."/>
            <person name="Zolfo M."/>
            <person name="Donati C."/>
            <person name="Salmaso N."/>
            <person name="Segata N."/>
        </authorList>
    </citation>
    <scope>NUCLEOTIDE SEQUENCE</scope>
    <source>
        <strain evidence="1">FEM_GT703</strain>
    </source>
</reference>
<dbReference type="Pfam" id="PF06108">
    <property type="entry name" value="DUF952"/>
    <property type="match status" value="1"/>
</dbReference>
<dbReference type="InterPro" id="IPR009297">
    <property type="entry name" value="DUF952"/>
</dbReference>
<name>A0A2G4F1R7_9CYAN</name>
<dbReference type="Proteomes" id="UP000226442">
    <property type="component" value="Unassembled WGS sequence"/>
</dbReference>